<evidence type="ECO:0000313" key="13">
    <source>
        <dbReference type="EMBL" id="JAG09199.1"/>
    </source>
</evidence>
<gene>
    <name evidence="13" type="primary">Slc5a8_13</name>
    <name evidence="13" type="ORF">CM83_41514</name>
</gene>
<comment type="similarity">
    <text evidence="2 11">Belongs to the sodium:solute symporter (SSF) (TC 2.A.21) family.</text>
</comment>
<dbReference type="NCBIfam" id="TIGR00813">
    <property type="entry name" value="sss"/>
    <property type="match status" value="1"/>
</dbReference>
<reference evidence="13" key="2">
    <citation type="submission" date="2014-07" db="EMBL/GenBank/DDBJ databases">
        <authorList>
            <person name="Hull J."/>
        </authorList>
    </citation>
    <scope>NUCLEOTIDE SEQUENCE</scope>
</reference>
<dbReference type="EMBL" id="GBHO01034405">
    <property type="protein sequence ID" value="JAG09199.1"/>
    <property type="molecule type" value="Transcribed_RNA"/>
</dbReference>
<proteinExistence type="inferred from homology"/>
<feature type="transmembrane region" description="Helical" evidence="12">
    <location>
        <begin position="344"/>
        <end position="369"/>
    </location>
</feature>
<keyword evidence="10" id="KW-0739">Sodium transport</keyword>
<evidence type="ECO:0000256" key="5">
    <source>
        <dbReference type="ARBA" id="ARBA00022692"/>
    </source>
</evidence>
<feature type="transmembrane region" description="Helical" evidence="12">
    <location>
        <begin position="90"/>
        <end position="114"/>
    </location>
</feature>
<dbReference type="InterPro" id="IPR001734">
    <property type="entry name" value="Na/solute_symporter"/>
</dbReference>
<dbReference type="AlphaFoldDB" id="A0A0A9WN76"/>
<feature type="transmembrane region" description="Helical" evidence="12">
    <location>
        <begin position="168"/>
        <end position="186"/>
    </location>
</feature>
<feature type="transmembrane region" description="Helical" evidence="12">
    <location>
        <begin position="417"/>
        <end position="435"/>
    </location>
</feature>
<evidence type="ECO:0000256" key="7">
    <source>
        <dbReference type="ARBA" id="ARBA00023053"/>
    </source>
</evidence>
<evidence type="ECO:0000256" key="12">
    <source>
        <dbReference type="SAM" id="Phobius"/>
    </source>
</evidence>
<keyword evidence="8" id="KW-0406">Ion transport</keyword>
<evidence type="ECO:0000256" key="9">
    <source>
        <dbReference type="ARBA" id="ARBA00023136"/>
    </source>
</evidence>
<keyword evidence="5 12" id="KW-0812">Transmembrane</keyword>
<dbReference type="PANTHER" id="PTHR42985">
    <property type="entry name" value="SODIUM-COUPLED MONOCARBOXYLATE TRANSPORTER"/>
    <property type="match status" value="1"/>
</dbReference>
<dbReference type="CDD" id="cd11492">
    <property type="entry name" value="SLC5sbd_NIS-SMVT"/>
    <property type="match status" value="1"/>
</dbReference>
<dbReference type="PROSITE" id="PS50283">
    <property type="entry name" value="NA_SOLUT_SYMP_3"/>
    <property type="match status" value="1"/>
</dbReference>
<name>A0A0A9WN76_LYGHE</name>
<keyword evidence="6 12" id="KW-1133">Transmembrane helix</keyword>
<dbReference type="Pfam" id="PF00474">
    <property type="entry name" value="SSF"/>
    <property type="match status" value="1"/>
</dbReference>
<dbReference type="PANTHER" id="PTHR42985:SF21">
    <property type="entry name" value="SODIUM-DEPENDENT MULTIVITAMIN TRANSPORTER-LIKE PROTEIN"/>
    <property type="match status" value="1"/>
</dbReference>
<keyword evidence="9 12" id="KW-0472">Membrane</keyword>
<dbReference type="InterPro" id="IPR038377">
    <property type="entry name" value="Na/Glc_symporter_sf"/>
</dbReference>
<keyword evidence="7" id="KW-0915">Sodium</keyword>
<evidence type="ECO:0000256" key="4">
    <source>
        <dbReference type="ARBA" id="ARBA00022475"/>
    </source>
</evidence>
<reference evidence="13" key="1">
    <citation type="journal article" date="2014" name="PLoS ONE">
        <title>Transcriptome-Based Identification of ABC Transporters in the Western Tarnished Plant Bug Lygus hesperus.</title>
        <authorList>
            <person name="Hull J.J."/>
            <person name="Chaney K."/>
            <person name="Geib S.M."/>
            <person name="Fabrick J.A."/>
            <person name="Brent C.S."/>
            <person name="Walsh D."/>
            <person name="Lavine L.C."/>
        </authorList>
    </citation>
    <scope>NUCLEOTIDE SEQUENCE</scope>
</reference>
<evidence type="ECO:0000256" key="8">
    <source>
        <dbReference type="ARBA" id="ARBA00023065"/>
    </source>
</evidence>
<feature type="transmembrane region" description="Helical" evidence="12">
    <location>
        <begin position="390"/>
        <end position="411"/>
    </location>
</feature>
<protein>
    <submittedName>
        <fullName evidence="13">Sodium-coupled monocarboxylate transporter 1</fullName>
    </submittedName>
</protein>
<dbReference type="InterPro" id="IPR051163">
    <property type="entry name" value="Sodium:Solute_Symporter_SSF"/>
</dbReference>
<keyword evidence="3" id="KW-0813">Transport</keyword>
<evidence type="ECO:0000256" key="2">
    <source>
        <dbReference type="ARBA" id="ARBA00006434"/>
    </source>
</evidence>
<comment type="subcellular location">
    <subcellularLocation>
        <location evidence="1">Cell membrane</location>
        <topology evidence="1">Multi-pass membrane protein</topology>
    </subcellularLocation>
</comment>
<evidence type="ECO:0000256" key="11">
    <source>
        <dbReference type="RuleBase" id="RU362091"/>
    </source>
</evidence>
<evidence type="ECO:0000256" key="10">
    <source>
        <dbReference type="ARBA" id="ARBA00023201"/>
    </source>
</evidence>
<accession>A0A0A9WN76</accession>
<organism evidence="13">
    <name type="scientific">Lygus hesperus</name>
    <name type="common">Western plant bug</name>
    <dbReference type="NCBI Taxonomy" id="30085"/>
    <lineage>
        <taxon>Eukaryota</taxon>
        <taxon>Metazoa</taxon>
        <taxon>Ecdysozoa</taxon>
        <taxon>Arthropoda</taxon>
        <taxon>Hexapoda</taxon>
        <taxon>Insecta</taxon>
        <taxon>Pterygota</taxon>
        <taxon>Neoptera</taxon>
        <taxon>Paraneoptera</taxon>
        <taxon>Hemiptera</taxon>
        <taxon>Heteroptera</taxon>
        <taxon>Panheteroptera</taxon>
        <taxon>Cimicomorpha</taxon>
        <taxon>Miridae</taxon>
        <taxon>Mirini</taxon>
        <taxon>Lygus</taxon>
    </lineage>
</organism>
<dbReference type="GO" id="GO:0005886">
    <property type="term" value="C:plasma membrane"/>
    <property type="evidence" value="ECO:0007669"/>
    <property type="project" value="UniProtKB-SubCell"/>
</dbReference>
<feature type="transmembrane region" description="Helical" evidence="12">
    <location>
        <begin position="134"/>
        <end position="156"/>
    </location>
</feature>
<feature type="transmembrane region" description="Helical" evidence="12">
    <location>
        <begin position="245"/>
        <end position="264"/>
    </location>
</feature>
<sequence length="604" mass="66398">MGGTEWNQFTQMDFNWFEYSVFWGMIAGSAAIGIYFGYCKKADNTVAEYMLGGKKMPVVPVALSLIAGFVSGITLLGYPAEVYLFGTQMILNMVGACIGAVINLVFYLPVLYNLQSASIYEYLELRFNKTVRKIGSGVFALSLLTYIPVVIYVPSLAFNQVTGVPMEILAPIICTVCLFYTVLGGLKAVVWSDALQPFFTMAACFIVCILGVNSAGGFAKVWDVNVKGERIEFFNMDPDPFQRNTFWTVLLGSIINWTGMIAIHPASYQRFISVRTYTMAQVISVIMCVGLIVIKSVSLYTGLVIYARYKDCDPVEAKVIDKLGQIFPYYVMDVAHDYPGLTGLFLSGVVSTALSTMSMCLNTIAGTLFEDFVRPRLSKNIKDVQANRIIKVNVVILGAICTGLVFVVQYLGTILQLAFSLVGITKGTTLFIFTAGMAMPWLKSRGVLLGALASIGVTSFVTIGAQLAIANKSLRFPGKVTSIAGCHPNITAGLDYNTTTFGYPGVGTPVINDGVPLIFQISYLYYGVIGLVTGFVVAILYTLLWDREDLENVDPKLIFPQMRWVLPKTRPEKDQNGRKIYNLVPINECQNPKEKLDSDQFAQS</sequence>
<feature type="transmembrane region" description="Helical" evidence="12">
    <location>
        <begin position="276"/>
        <end position="294"/>
    </location>
</feature>
<feature type="transmembrane region" description="Helical" evidence="12">
    <location>
        <begin position="58"/>
        <end position="78"/>
    </location>
</feature>
<feature type="transmembrane region" description="Helical" evidence="12">
    <location>
        <begin position="20"/>
        <end position="38"/>
    </location>
</feature>
<dbReference type="GO" id="GO:0006814">
    <property type="term" value="P:sodium ion transport"/>
    <property type="evidence" value="ECO:0007669"/>
    <property type="project" value="UniProtKB-KW"/>
</dbReference>
<evidence type="ECO:0000256" key="6">
    <source>
        <dbReference type="ARBA" id="ARBA00022989"/>
    </source>
</evidence>
<evidence type="ECO:0000256" key="3">
    <source>
        <dbReference type="ARBA" id="ARBA00022448"/>
    </source>
</evidence>
<evidence type="ECO:0000256" key="1">
    <source>
        <dbReference type="ARBA" id="ARBA00004651"/>
    </source>
</evidence>
<feature type="transmembrane region" description="Helical" evidence="12">
    <location>
        <begin position="447"/>
        <end position="469"/>
    </location>
</feature>
<feature type="transmembrane region" description="Helical" evidence="12">
    <location>
        <begin position="198"/>
        <end position="219"/>
    </location>
</feature>
<dbReference type="GO" id="GO:0015293">
    <property type="term" value="F:symporter activity"/>
    <property type="evidence" value="ECO:0007669"/>
    <property type="project" value="TreeGrafter"/>
</dbReference>
<feature type="transmembrane region" description="Helical" evidence="12">
    <location>
        <begin position="523"/>
        <end position="544"/>
    </location>
</feature>
<dbReference type="Gene3D" id="1.20.1730.10">
    <property type="entry name" value="Sodium/glucose cotransporter"/>
    <property type="match status" value="1"/>
</dbReference>
<keyword evidence="4" id="KW-1003">Cell membrane</keyword>